<dbReference type="EMBL" id="BSPP01000007">
    <property type="protein sequence ID" value="GLS87239.1"/>
    <property type="molecule type" value="Genomic_DNA"/>
</dbReference>
<sequence length="169" mass="18293">MRAALPEPSCAYKGPLYRALNPIWARDPLSGEGAKRHGGRFNAKGRAALYTAMSVMGAVAEANQIGRPFEPVTLVSYTADLTDIFDATNLAHLAARGIALADLAADDWRLQMHSRGTSRAQDIAESLIAAGYHGLIVPSYAKGTAPDARNLVLWHWPNLTLIDSELRLK</sequence>
<protein>
    <recommendedName>
        <fullName evidence="1">RES domain-containing protein</fullName>
    </recommendedName>
</protein>
<evidence type="ECO:0000313" key="3">
    <source>
        <dbReference type="Proteomes" id="UP001157355"/>
    </source>
</evidence>
<dbReference type="InterPro" id="IPR014914">
    <property type="entry name" value="RES_dom"/>
</dbReference>
<proteinExistence type="predicted"/>
<evidence type="ECO:0000259" key="1">
    <source>
        <dbReference type="SMART" id="SM00953"/>
    </source>
</evidence>
<dbReference type="Proteomes" id="UP001157355">
    <property type="component" value="Unassembled WGS sequence"/>
</dbReference>
<feature type="domain" description="RES" evidence="1">
    <location>
        <begin position="28"/>
        <end position="165"/>
    </location>
</feature>
<comment type="caution">
    <text evidence="2">The sequence shown here is derived from an EMBL/GenBank/DDBJ whole genome shotgun (WGS) entry which is preliminary data.</text>
</comment>
<organism evidence="2 3">
    <name type="scientific">Cypionkella aquatica</name>
    <dbReference type="NCBI Taxonomy" id="1756042"/>
    <lineage>
        <taxon>Bacteria</taxon>
        <taxon>Pseudomonadati</taxon>
        <taxon>Pseudomonadota</taxon>
        <taxon>Alphaproteobacteria</taxon>
        <taxon>Rhodobacterales</taxon>
        <taxon>Paracoccaceae</taxon>
        <taxon>Cypionkella</taxon>
    </lineage>
</organism>
<accession>A0AA37TT69</accession>
<dbReference type="SMART" id="SM00953">
    <property type="entry name" value="RES"/>
    <property type="match status" value="1"/>
</dbReference>
<keyword evidence="3" id="KW-1185">Reference proteome</keyword>
<dbReference type="Pfam" id="PF08808">
    <property type="entry name" value="RES"/>
    <property type="match status" value="1"/>
</dbReference>
<dbReference type="AlphaFoldDB" id="A0AA37TT69"/>
<gene>
    <name evidence="2" type="ORF">GCM10010873_22130</name>
</gene>
<name>A0AA37TT69_9RHOB</name>
<reference evidence="2 3" key="1">
    <citation type="journal article" date="2014" name="Int. J. Syst. Evol. Microbiol.">
        <title>Complete genome sequence of Corynebacterium casei LMG S-19264T (=DSM 44701T), isolated from a smear-ripened cheese.</title>
        <authorList>
            <consortium name="US DOE Joint Genome Institute (JGI-PGF)"/>
            <person name="Walter F."/>
            <person name="Albersmeier A."/>
            <person name="Kalinowski J."/>
            <person name="Ruckert C."/>
        </authorList>
    </citation>
    <scope>NUCLEOTIDE SEQUENCE [LARGE SCALE GENOMIC DNA]</scope>
    <source>
        <strain evidence="2 3">NBRC 111766</strain>
    </source>
</reference>
<evidence type="ECO:0000313" key="2">
    <source>
        <dbReference type="EMBL" id="GLS87239.1"/>
    </source>
</evidence>